<evidence type="ECO:0008006" key="3">
    <source>
        <dbReference type="Google" id="ProtNLM"/>
    </source>
</evidence>
<gene>
    <name evidence="1" type="ORF">HH215_08505</name>
</gene>
<dbReference type="RefSeq" id="WP_169279507.1">
    <property type="nucleotide sequence ID" value="NZ_CP051680.1"/>
</dbReference>
<dbReference type="EMBL" id="CP051680">
    <property type="protein sequence ID" value="QJD83210.1"/>
    <property type="molecule type" value="Genomic_DNA"/>
</dbReference>
<dbReference type="Proteomes" id="UP000502248">
    <property type="component" value="Chromosome"/>
</dbReference>
<reference evidence="1 2" key="1">
    <citation type="submission" date="2020-04" db="EMBL/GenBank/DDBJ databases">
        <title>Genome sequencing of novel species.</title>
        <authorList>
            <person name="Heo J."/>
            <person name="Kim S.-J."/>
            <person name="Kim J.-S."/>
            <person name="Hong S.-B."/>
            <person name="Kwon S.-W."/>
        </authorList>
    </citation>
    <scope>NUCLEOTIDE SEQUENCE [LARGE SCALE GENOMIC DNA]</scope>
    <source>
        <strain evidence="1 2">MFER-1</strain>
    </source>
</reference>
<proteinExistence type="predicted"/>
<evidence type="ECO:0000313" key="1">
    <source>
        <dbReference type="EMBL" id="QJD83210.1"/>
    </source>
</evidence>
<dbReference type="KEGG" id="cheb:HH215_08505"/>
<sequence length="219" mass="24757">MKKLLIIPLLFLLAGCGKETVLQSAQATVNDSNSNSITVTGPMTISTNDLYSVTHKNDKLNLQLVKGRYYEDWSPSPFYGRGWSGDFQIVITDEYGEVKSTFPLNEHFTNDLIFNDFFQIEFDDYNGDGQADFTIGQYGTSNGYFFKIFSITDDDHIKELPVSGNPELFISAGNGRYSTKLEKIDEITIKKSSYDNSIGKDVEVTLRWDGTEFVRLDSR</sequence>
<organism evidence="1 2">
    <name type="scientific">Cohnella herbarum</name>
    <dbReference type="NCBI Taxonomy" id="2728023"/>
    <lineage>
        <taxon>Bacteria</taxon>
        <taxon>Bacillati</taxon>
        <taxon>Bacillota</taxon>
        <taxon>Bacilli</taxon>
        <taxon>Bacillales</taxon>
        <taxon>Paenibacillaceae</taxon>
        <taxon>Cohnella</taxon>
    </lineage>
</organism>
<evidence type="ECO:0000313" key="2">
    <source>
        <dbReference type="Proteomes" id="UP000502248"/>
    </source>
</evidence>
<protein>
    <recommendedName>
        <fullName evidence="3">Lipoprotein</fullName>
    </recommendedName>
</protein>
<dbReference type="AlphaFoldDB" id="A0A7Z2ZKU7"/>
<keyword evidence="2" id="KW-1185">Reference proteome</keyword>
<dbReference type="PROSITE" id="PS51257">
    <property type="entry name" value="PROKAR_LIPOPROTEIN"/>
    <property type="match status" value="1"/>
</dbReference>
<name>A0A7Z2ZKU7_9BACL</name>
<accession>A0A7Z2ZKU7</accession>